<reference evidence="2 3" key="1">
    <citation type="submission" date="2021-03" db="EMBL/GenBank/DDBJ databases">
        <authorList>
            <person name="King G.J."/>
            <person name="Bancroft I."/>
            <person name="Baten A."/>
            <person name="Bloomfield J."/>
            <person name="Borpatragohain P."/>
            <person name="He Z."/>
            <person name="Irish N."/>
            <person name="Irwin J."/>
            <person name="Liu K."/>
            <person name="Mauleon R.P."/>
            <person name="Moore J."/>
            <person name="Morris R."/>
            <person name="Ostergaard L."/>
            <person name="Wang B."/>
            <person name="Wells R."/>
        </authorList>
    </citation>
    <scope>NUCLEOTIDE SEQUENCE [LARGE SCALE GENOMIC DNA]</scope>
    <source>
        <strain evidence="2">R-o-18</strain>
        <tissue evidence="2">Leaf</tissue>
    </source>
</reference>
<organism evidence="2 3">
    <name type="scientific">Brassica rapa subsp. trilocularis</name>
    <dbReference type="NCBI Taxonomy" id="1813537"/>
    <lineage>
        <taxon>Eukaryota</taxon>
        <taxon>Viridiplantae</taxon>
        <taxon>Streptophyta</taxon>
        <taxon>Embryophyta</taxon>
        <taxon>Tracheophyta</taxon>
        <taxon>Spermatophyta</taxon>
        <taxon>Magnoliopsida</taxon>
        <taxon>eudicotyledons</taxon>
        <taxon>Gunneridae</taxon>
        <taxon>Pentapetalae</taxon>
        <taxon>rosids</taxon>
        <taxon>malvids</taxon>
        <taxon>Brassicales</taxon>
        <taxon>Brassicaceae</taxon>
        <taxon>Brassiceae</taxon>
        <taxon>Brassica</taxon>
    </lineage>
</organism>
<protein>
    <submittedName>
        <fullName evidence="2">Uncharacterized protein</fullName>
    </submittedName>
</protein>
<dbReference type="Proteomes" id="UP000823674">
    <property type="component" value="Chromosome A01"/>
</dbReference>
<gene>
    <name evidence="2" type="primary">A01g506540.1_BraROA</name>
    <name evidence="2" type="ORF">IGI04_002581</name>
</gene>
<sequence length="252" mass="27420">MKPANPPPPPPPTPPPLKLKLDIQLYAEPVGTFYIRQTNQAVYRLDPGTSGLELRPDPRPDVRADRTEARLSRPTRQAKTDGQAKINLARANSDPEHGFSLLARLARTACTDDCADDLSTLILKLSEDLGLVGTQLARSERPAALAARPAALAGRPIYVLILTVLDTAGSDASGEEPNGHFDYHIQANISQIYWSCESYQATVRDSSFGGLVSHIKHQLKSGISKAFPQPSCYPSIHSVLHPEFTSKPDPVE</sequence>
<accession>A0ABQ7NVZ8</accession>
<feature type="region of interest" description="Disordered" evidence="1">
    <location>
        <begin position="47"/>
        <end position="81"/>
    </location>
</feature>
<evidence type="ECO:0000313" key="3">
    <source>
        <dbReference type="Proteomes" id="UP000823674"/>
    </source>
</evidence>
<keyword evidence="3" id="KW-1185">Reference proteome</keyword>
<evidence type="ECO:0000313" key="2">
    <source>
        <dbReference type="EMBL" id="KAG5415014.1"/>
    </source>
</evidence>
<evidence type="ECO:0000256" key="1">
    <source>
        <dbReference type="SAM" id="MobiDB-lite"/>
    </source>
</evidence>
<name>A0ABQ7NVZ8_BRACM</name>
<proteinExistence type="predicted"/>
<dbReference type="EMBL" id="JADBGQ010000001">
    <property type="protein sequence ID" value="KAG5415014.1"/>
    <property type="molecule type" value="Genomic_DNA"/>
</dbReference>
<feature type="compositionally biased region" description="Basic and acidic residues" evidence="1">
    <location>
        <begin position="54"/>
        <end position="71"/>
    </location>
</feature>
<comment type="caution">
    <text evidence="2">The sequence shown here is derived from an EMBL/GenBank/DDBJ whole genome shotgun (WGS) entry which is preliminary data.</text>
</comment>